<protein>
    <submittedName>
        <fullName evidence="1">Uncharacterized protein</fullName>
    </submittedName>
</protein>
<dbReference type="AlphaFoldDB" id="A0A9X6RLR8"/>
<dbReference type="Proteomes" id="UP000192578">
    <property type="component" value="Unassembled WGS sequence"/>
</dbReference>
<evidence type="ECO:0000313" key="2">
    <source>
        <dbReference type="Proteomes" id="UP000192578"/>
    </source>
</evidence>
<sequence>MFPRSPHIAIYPPAEFMTVASVSTVIIFHHLSPPILQQRLWRPPFPPSPAFTNPLSSSSLSWLPCFHCLQRFRILILQRKQ</sequence>
<dbReference type="EMBL" id="MTYJ01000276">
    <property type="protein sequence ID" value="OWA52594.1"/>
    <property type="molecule type" value="Genomic_DNA"/>
</dbReference>
<reference evidence="2" key="1">
    <citation type="submission" date="2017-01" db="EMBL/GenBank/DDBJ databases">
        <title>Comparative genomics of anhydrobiosis in the tardigrade Hypsibius dujardini.</title>
        <authorList>
            <person name="Yoshida Y."/>
            <person name="Koutsovoulos G."/>
            <person name="Laetsch D."/>
            <person name="Stevens L."/>
            <person name="Kumar S."/>
            <person name="Horikawa D."/>
            <person name="Ishino K."/>
            <person name="Komine S."/>
            <person name="Tomita M."/>
            <person name="Blaxter M."/>
            <person name="Arakawa K."/>
        </authorList>
    </citation>
    <scope>NUCLEOTIDE SEQUENCE [LARGE SCALE GENOMIC DNA]</scope>
    <source>
        <strain evidence="2">Z151</strain>
    </source>
</reference>
<gene>
    <name evidence="1" type="ORF">BV898_17043</name>
</gene>
<proteinExistence type="predicted"/>
<organism evidence="1 2">
    <name type="scientific">Hypsibius exemplaris</name>
    <name type="common">Freshwater tardigrade</name>
    <dbReference type="NCBI Taxonomy" id="2072580"/>
    <lineage>
        <taxon>Eukaryota</taxon>
        <taxon>Metazoa</taxon>
        <taxon>Ecdysozoa</taxon>
        <taxon>Tardigrada</taxon>
        <taxon>Eutardigrada</taxon>
        <taxon>Parachela</taxon>
        <taxon>Hypsibioidea</taxon>
        <taxon>Hypsibiidae</taxon>
        <taxon>Hypsibius</taxon>
    </lineage>
</organism>
<evidence type="ECO:0000313" key="1">
    <source>
        <dbReference type="EMBL" id="OWA52594.1"/>
    </source>
</evidence>
<keyword evidence="2" id="KW-1185">Reference proteome</keyword>
<comment type="caution">
    <text evidence="1">The sequence shown here is derived from an EMBL/GenBank/DDBJ whole genome shotgun (WGS) entry which is preliminary data.</text>
</comment>
<accession>A0A9X6RLR8</accession>
<name>A0A9X6RLR8_HYPEX</name>